<comment type="caution">
    <text evidence="12">The sequence shown here is derived from an EMBL/GenBank/DDBJ whole genome shotgun (WGS) entry which is preliminary data.</text>
</comment>
<keyword evidence="6" id="KW-0811">Translocation</keyword>
<feature type="compositionally biased region" description="Pro residues" evidence="11">
    <location>
        <begin position="106"/>
        <end position="125"/>
    </location>
</feature>
<evidence type="ECO:0000313" key="13">
    <source>
        <dbReference type="Proteomes" id="UP001629113"/>
    </source>
</evidence>
<accession>A0ABR4PXG8</accession>
<dbReference type="EMBL" id="JBFCZG010000001">
    <property type="protein sequence ID" value="KAL3427931.1"/>
    <property type="molecule type" value="Genomic_DNA"/>
</dbReference>
<evidence type="ECO:0000256" key="6">
    <source>
        <dbReference type="ARBA" id="ARBA00023010"/>
    </source>
</evidence>
<gene>
    <name evidence="12" type="ORF">PVAG01_01440</name>
</gene>
<evidence type="ECO:0000256" key="8">
    <source>
        <dbReference type="ARBA" id="ARBA00023242"/>
    </source>
</evidence>
<dbReference type="InterPro" id="IPR038506">
    <property type="entry name" value="GLE1-like_sf"/>
</dbReference>
<dbReference type="PANTHER" id="PTHR12960">
    <property type="entry name" value="GLE-1-RELATED"/>
    <property type="match status" value="1"/>
</dbReference>
<organism evidence="12 13">
    <name type="scientific">Phlyctema vagabunda</name>
    <dbReference type="NCBI Taxonomy" id="108571"/>
    <lineage>
        <taxon>Eukaryota</taxon>
        <taxon>Fungi</taxon>
        <taxon>Dikarya</taxon>
        <taxon>Ascomycota</taxon>
        <taxon>Pezizomycotina</taxon>
        <taxon>Leotiomycetes</taxon>
        <taxon>Helotiales</taxon>
        <taxon>Dermateaceae</taxon>
        <taxon>Phlyctema</taxon>
    </lineage>
</organism>
<keyword evidence="8" id="KW-0539">Nucleus</keyword>
<evidence type="ECO:0000256" key="9">
    <source>
        <dbReference type="ARBA" id="ARBA00026227"/>
    </source>
</evidence>
<feature type="compositionally biased region" description="Acidic residues" evidence="11">
    <location>
        <begin position="1"/>
        <end position="10"/>
    </location>
</feature>
<dbReference type="InterPro" id="IPR012476">
    <property type="entry name" value="GLE1"/>
</dbReference>
<protein>
    <recommendedName>
        <fullName evidence="9">mRNA export factor GLE1</fullName>
    </recommendedName>
    <alternativeName>
        <fullName evidence="10">Nucleoporin GLE1</fullName>
    </alternativeName>
</protein>
<reference evidence="12 13" key="1">
    <citation type="submission" date="2024-06" db="EMBL/GenBank/DDBJ databases">
        <title>Complete genome of Phlyctema vagabunda strain 19-DSS-EL-015.</title>
        <authorList>
            <person name="Fiorenzani C."/>
        </authorList>
    </citation>
    <scope>NUCLEOTIDE SEQUENCE [LARGE SCALE GENOMIC DNA]</scope>
    <source>
        <strain evidence="12 13">19-DSS-EL-015</strain>
    </source>
</reference>
<dbReference type="Proteomes" id="UP001629113">
    <property type="component" value="Unassembled WGS sequence"/>
</dbReference>
<keyword evidence="7" id="KW-0906">Nuclear pore complex</keyword>
<name>A0ABR4PXG8_9HELO</name>
<evidence type="ECO:0000256" key="7">
    <source>
        <dbReference type="ARBA" id="ARBA00023132"/>
    </source>
</evidence>
<evidence type="ECO:0000256" key="5">
    <source>
        <dbReference type="ARBA" id="ARBA00022927"/>
    </source>
</evidence>
<dbReference type="Gene3D" id="1.25.40.510">
    <property type="entry name" value="GLE1-like"/>
    <property type="match status" value="1"/>
</dbReference>
<keyword evidence="4" id="KW-0509">mRNA transport</keyword>
<feature type="compositionally biased region" description="Polar residues" evidence="11">
    <location>
        <begin position="156"/>
        <end position="172"/>
    </location>
</feature>
<keyword evidence="3" id="KW-0813">Transport</keyword>
<dbReference type="Pfam" id="PF07817">
    <property type="entry name" value="GLE1"/>
    <property type="match status" value="1"/>
</dbReference>
<evidence type="ECO:0000313" key="12">
    <source>
        <dbReference type="EMBL" id="KAL3427931.1"/>
    </source>
</evidence>
<evidence type="ECO:0000256" key="11">
    <source>
        <dbReference type="SAM" id="MobiDB-lite"/>
    </source>
</evidence>
<dbReference type="PANTHER" id="PTHR12960:SF0">
    <property type="entry name" value="MRNA EXPORT FACTOR GLE1"/>
    <property type="match status" value="1"/>
</dbReference>
<evidence type="ECO:0000256" key="2">
    <source>
        <dbReference type="ARBA" id="ARBA00011056"/>
    </source>
</evidence>
<feature type="region of interest" description="Disordered" evidence="11">
    <location>
        <begin position="1"/>
        <end position="39"/>
    </location>
</feature>
<evidence type="ECO:0000256" key="3">
    <source>
        <dbReference type="ARBA" id="ARBA00022448"/>
    </source>
</evidence>
<evidence type="ECO:0000256" key="4">
    <source>
        <dbReference type="ARBA" id="ARBA00022816"/>
    </source>
</evidence>
<sequence>MGDPTITEDDLSSRMKENHIGAPKSKSKARQRTAEDVHTEALDAAQAEHKRVRDCALRVFELHRVHVEREKVQRAIALEEERIRLETAKAKEEIRLRELKATHIRAPPPPPEPVPAPRAPSPPPVKETAQPEPPKQVAAPAAEVKAQPSQPQPQPTSGLFGQTQQQKPASTVSAIPPAQAIVPQPAAAPVAKVIAPIVQSAPPKPVPVVAQAPQPQSYVFPTVDRYMAIHKTLKKLRKHLADEGKTNIQLKKKVGEMRREIRKSVGQLIEGKGANKQPIAKIQATLTEALTLQSPPIDPSIVMLSKPDPKEGAVNNGETLPILFIYLLNIFAKAIVAQFIDEAGVSPKAADPIGVVAVSIFSKPDLLWRGESLIDILMAKMRISCPVLFGVRGNEGTEEGRARLGWKKDGDHWVIEQEHNTRMAGLGAGYAAISLRDYSRTRLKNPYPPRYYWQTMASIVSTPANQTSSTQYMVLKALIDGYEQRFMMFYGHAARAALQVALVDFPSRAKESNVALSSLKVLADKLARDMGLRLQHNNV</sequence>
<feature type="region of interest" description="Disordered" evidence="11">
    <location>
        <begin position="98"/>
        <end position="172"/>
    </location>
</feature>
<evidence type="ECO:0000256" key="10">
    <source>
        <dbReference type="ARBA" id="ARBA00029983"/>
    </source>
</evidence>
<evidence type="ECO:0000256" key="1">
    <source>
        <dbReference type="ARBA" id="ARBA00004567"/>
    </source>
</evidence>
<comment type="similarity">
    <text evidence="2">Belongs to the GLE1 family.</text>
</comment>
<keyword evidence="5" id="KW-0653">Protein transport</keyword>
<comment type="subcellular location">
    <subcellularLocation>
        <location evidence="1">Nucleus</location>
        <location evidence="1">Nuclear pore complex</location>
    </subcellularLocation>
</comment>
<keyword evidence="13" id="KW-1185">Reference proteome</keyword>
<proteinExistence type="inferred from homology"/>